<feature type="compositionally biased region" description="Basic and acidic residues" evidence="1">
    <location>
        <begin position="306"/>
        <end position="316"/>
    </location>
</feature>
<sequence length="392" mass="38389">MADKQDRWLDRETAERLLRGESPDNAVGAAAGEEAQRLARTLAALAALSAPAAETLPADEELPGEAAALAAFRKAHADRADLAGRAGLAALAGLATGPAGLGGGTTDAATGRPRVPHAADAGLVRIGGRVPEAGRPARWSRPVRLGLAAALAAGMVGGVAAGTGVLPTPFDGAEPARPAASVPAPVPPDDRSLATPAPDAPGGDEDPAAPDGGAGATGREDTGDGKAGGAPSAAPDPRDTWPAGVTSSCRDLSAGRALDTERRQSLEQLAGGPTRVPKYCAGVLDGTAAGNSRGDDRNPNGTTGRDTGKNQSDRGGRGGGATGDRSGSGDKGGSDDDGDGDGGRGRDGDRDRGRGHGGRGGGHGGGHEGDGRAGRGSGHSAHSGGNSSDHHH</sequence>
<dbReference type="RefSeq" id="WP_307165046.1">
    <property type="nucleotide sequence ID" value="NZ_JAUSWV010000002.1"/>
</dbReference>
<feature type="compositionally biased region" description="Basic and acidic residues" evidence="1">
    <location>
        <begin position="341"/>
        <end position="354"/>
    </location>
</feature>
<keyword evidence="2" id="KW-1133">Transmembrane helix</keyword>
<proteinExistence type="predicted"/>
<feature type="transmembrane region" description="Helical" evidence="2">
    <location>
        <begin position="145"/>
        <end position="166"/>
    </location>
</feature>
<organism evidence="3 4">
    <name type="scientific">Streptomyces rishiriensis</name>
    <dbReference type="NCBI Taxonomy" id="68264"/>
    <lineage>
        <taxon>Bacteria</taxon>
        <taxon>Bacillati</taxon>
        <taxon>Actinomycetota</taxon>
        <taxon>Actinomycetes</taxon>
        <taxon>Kitasatosporales</taxon>
        <taxon>Streptomycetaceae</taxon>
        <taxon>Streptomyces</taxon>
    </lineage>
</organism>
<evidence type="ECO:0000313" key="4">
    <source>
        <dbReference type="Proteomes" id="UP001230654"/>
    </source>
</evidence>
<keyword evidence="4" id="KW-1185">Reference proteome</keyword>
<reference evidence="3 4" key="1">
    <citation type="submission" date="2023-07" db="EMBL/GenBank/DDBJ databases">
        <title>Comparative genomics of wheat-associated soil bacteria to identify genetic determinants of phenazine resistance.</title>
        <authorList>
            <person name="Mouncey N."/>
        </authorList>
    </citation>
    <scope>NUCLEOTIDE SEQUENCE [LARGE SCALE GENOMIC DNA]</scope>
    <source>
        <strain evidence="3 4">B2I6</strain>
    </source>
</reference>
<evidence type="ECO:0000256" key="1">
    <source>
        <dbReference type="SAM" id="MobiDB-lite"/>
    </source>
</evidence>
<keyword evidence="2" id="KW-0472">Membrane</keyword>
<protein>
    <recommendedName>
        <fullName evidence="5">Extensin</fullName>
    </recommendedName>
</protein>
<evidence type="ECO:0008006" key="5">
    <source>
        <dbReference type="Google" id="ProtNLM"/>
    </source>
</evidence>
<dbReference type="EMBL" id="JAUSWV010000002">
    <property type="protein sequence ID" value="MDQ0583044.1"/>
    <property type="molecule type" value="Genomic_DNA"/>
</dbReference>
<feature type="compositionally biased region" description="Low complexity" evidence="1">
    <location>
        <begin position="378"/>
        <end position="392"/>
    </location>
</feature>
<feature type="region of interest" description="Disordered" evidence="1">
    <location>
        <begin position="170"/>
        <end position="392"/>
    </location>
</feature>
<keyword evidence="2" id="KW-0812">Transmembrane</keyword>
<accession>A0ABU0NVA6</accession>
<dbReference type="Proteomes" id="UP001230654">
    <property type="component" value="Unassembled WGS sequence"/>
</dbReference>
<gene>
    <name evidence="3" type="ORF">QF030_005222</name>
</gene>
<feature type="compositionally biased region" description="Basic and acidic residues" evidence="1">
    <location>
        <begin position="1"/>
        <end position="22"/>
    </location>
</feature>
<name>A0ABU0NVA6_STRRH</name>
<feature type="region of interest" description="Disordered" evidence="1">
    <location>
        <begin position="1"/>
        <end position="31"/>
    </location>
</feature>
<comment type="caution">
    <text evidence="3">The sequence shown here is derived from an EMBL/GenBank/DDBJ whole genome shotgun (WGS) entry which is preliminary data.</text>
</comment>
<evidence type="ECO:0000313" key="3">
    <source>
        <dbReference type="EMBL" id="MDQ0583044.1"/>
    </source>
</evidence>
<evidence type="ECO:0000256" key="2">
    <source>
        <dbReference type="SAM" id="Phobius"/>
    </source>
</evidence>